<evidence type="ECO:0000313" key="2">
    <source>
        <dbReference type="EMBL" id="PKC15779.1"/>
    </source>
</evidence>
<sequence>MPTRLSLDLHGRQGETKVQGRRPTWYHDKHVKIEMIRLSPTQTPLVAATVWILNSYVLVHGEDQLVRKSFIRVASENKIIGVSQLSERNVEASQSPKIWSIVSLSSSSVFSLLGILLGLFSLSLPLGVRERGEREGKGEQEEREEQEGEGTRRDGLGVSSLPLNRVWEGWANLCGIDESKIYFNWIAFDNVIDKVTEMLMVQ</sequence>
<dbReference type="AlphaFoldDB" id="A0A2N0Q9R9"/>
<protein>
    <submittedName>
        <fullName evidence="2">Uncharacterized protein</fullName>
    </submittedName>
</protein>
<dbReference type="VEuPathDB" id="FungiDB:FUN_011842"/>
<reference evidence="2 3" key="1">
    <citation type="submission" date="2016-04" db="EMBL/GenBank/DDBJ databases">
        <title>Genome analyses suggest a sexual origin of heterokaryosis in a supposedly ancient asexual fungus.</title>
        <authorList>
            <person name="Ropars J."/>
            <person name="Sedzielewska K."/>
            <person name="Noel J."/>
            <person name="Charron P."/>
            <person name="Farinelli L."/>
            <person name="Marton T."/>
            <person name="Kruger M."/>
            <person name="Pelin A."/>
            <person name="Brachmann A."/>
            <person name="Corradi N."/>
        </authorList>
    </citation>
    <scope>NUCLEOTIDE SEQUENCE [LARGE SCALE GENOMIC DNA]</scope>
    <source>
        <strain evidence="2 3">A5</strain>
    </source>
</reference>
<dbReference type="EMBL" id="LLXJ01000074">
    <property type="protein sequence ID" value="PKC15779.1"/>
    <property type="molecule type" value="Genomic_DNA"/>
</dbReference>
<dbReference type="VEuPathDB" id="FungiDB:RhiirFUN_016593"/>
<accession>A0A2N0Q9R9</accession>
<comment type="caution">
    <text evidence="2">The sequence shown here is derived from an EMBL/GenBank/DDBJ whole genome shotgun (WGS) entry which is preliminary data.</text>
</comment>
<organism evidence="2 3">
    <name type="scientific">Rhizophagus irregularis</name>
    <dbReference type="NCBI Taxonomy" id="588596"/>
    <lineage>
        <taxon>Eukaryota</taxon>
        <taxon>Fungi</taxon>
        <taxon>Fungi incertae sedis</taxon>
        <taxon>Mucoromycota</taxon>
        <taxon>Glomeromycotina</taxon>
        <taxon>Glomeromycetes</taxon>
        <taxon>Glomerales</taxon>
        <taxon>Glomeraceae</taxon>
        <taxon>Rhizophagus</taxon>
    </lineage>
</organism>
<reference evidence="2 3" key="2">
    <citation type="submission" date="2017-09" db="EMBL/GenBank/DDBJ databases">
        <title>Extensive intraspecific genome diversity in a model arbuscular mycorrhizal fungus.</title>
        <authorList>
            <person name="Chen E.C."/>
            <person name="Morin E."/>
            <person name="Beaudet D."/>
            <person name="Noel J."/>
            <person name="Ndikumana S."/>
            <person name="Charron P."/>
            <person name="St-Onge C."/>
            <person name="Giorgi J."/>
            <person name="Grigoriev I.V."/>
            <person name="Roux C."/>
            <person name="Martin F.M."/>
            <person name="Corradi N."/>
        </authorList>
    </citation>
    <scope>NUCLEOTIDE SEQUENCE [LARGE SCALE GENOMIC DNA]</scope>
    <source>
        <strain evidence="2 3">A5</strain>
    </source>
</reference>
<evidence type="ECO:0000313" key="3">
    <source>
        <dbReference type="Proteomes" id="UP000232722"/>
    </source>
</evidence>
<evidence type="ECO:0000256" key="1">
    <source>
        <dbReference type="SAM" id="MobiDB-lite"/>
    </source>
</evidence>
<feature type="compositionally biased region" description="Basic and acidic residues" evidence="1">
    <location>
        <begin position="131"/>
        <end position="140"/>
    </location>
</feature>
<gene>
    <name evidence="2" type="ORF">RhiirA5_407813</name>
</gene>
<name>A0A2N0Q9R9_9GLOM</name>
<proteinExistence type="predicted"/>
<dbReference type="Proteomes" id="UP000232722">
    <property type="component" value="Unassembled WGS sequence"/>
</dbReference>
<feature type="region of interest" description="Disordered" evidence="1">
    <location>
        <begin position="131"/>
        <end position="156"/>
    </location>
</feature>